<dbReference type="GO" id="GO:1903833">
    <property type="term" value="P:positive regulation of cellular response to amino acid starvation"/>
    <property type="evidence" value="ECO:0007669"/>
    <property type="project" value="TreeGrafter"/>
</dbReference>
<keyword evidence="2" id="KW-0028">Amino-acid biosynthesis</keyword>
<dbReference type="FunFam" id="3.30.160.60:FF:001491">
    <property type="entry name" value="Cross-pathway control protein A"/>
    <property type="match status" value="1"/>
</dbReference>
<comment type="similarity">
    <text evidence="8">Belongs to the bZIP family. GCN4 subfamily.</text>
</comment>
<dbReference type="AlphaFoldDB" id="A0A9P7BC34"/>
<dbReference type="PROSITE" id="PS50217">
    <property type="entry name" value="BZIP"/>
    <property type="match status" value="1"/>
</dbReference>
<name>A0A9P7BC34_MAUEX</name>
<dbReference type="GO" id="GO:0001080">
    <property type="term" value="P:nitrogen catabolite activation of transcription from RNA polymerase II promoter"/>
    <property type="evidence" value="ECO:0007669"/>
    <property type="project" value="TreeGrafter"/>
</dbReference>
<dbReference type="GO" id="GO:0005667">
    <property type="term" value="C:transcription regulator complex"/>
    <property type="evidence" value="ECO:0007669"/>
    <property type="project" value="TreeGrafter"/>
</dbReference>
<dbReference type="GO" id="GO:0000981">
    <property type="term" value="F:DNA-binding transcription factor activity, RNA polymerase II-specific"/>
    <property type="evidence" value="ECO:0007669"/>
    <property type="project" value="TreeGrafter"/>
</dbReference>
<dbReference type="InterPro" id="IPR004827">
    <property type="entry name" value="bZIP"/>
</dbReference>
<sequence length="265" mass="29543">MSNYNTTTLFTQLTVDPIDPVNNSTTTINPMIKSEDVMNGTLMPSNTKSEDLSLNMELPLLSSTNNSNELDSAVVDAFFSSSTDSTPMFEYDTIEQSNGSSDPKEWTSLFDDDIPIVTEEDVMLNDKAIESTESNVSALNTFELGTLTSFLPTPIIEDEELKPVVKKVNASKRVSKMKSDEKIDHLGVVAYNRKTRTAPLTPVITTSDDPVAMKRARNTEAARRSRARKLQRMNQLEDRVEALLSRNNELENEVARLKSLLNLQS</sequence>
<evidence type="ECO:0000313" key="12">
    <source>
        <dbReference type="Proteomes" id="UP000750334"/>
    </source>
</evidence>
<keyword evidence="9" id="KW-0175">Coiled coil</keyword>
<evidence type="ECO:0000259" key="10">
    <source>
        <dbReference type="PROSITE" id="PS50217"/>
    </source>
</evidence>
<feature type="domain" description="BZIP" evidence="10">
    <location>
        <begin position="208"/>
        <end position="265"/>
    </location>
</feature>
<evidence type="ECO:0000313" key="11">
    <source>
        <dbReference type="EMBL" id="KAG0671650.1"/>
    </source>
</evidence>
<proteinExistence type="inferred from homology"/>
<evidence type="ECO:0000256" key="1">
    <source>
        <dbReference type="ARBA" id="ARBA00004123"/>
    </source>
</evidence>
<keyword evidence="3" id="KW-0805">Transcription regulation</keyword>
<evidence type="ECO:0000256" key="8">
    <source>
        <dbReference type="ARBA" id="ARBA00061302"/>
    </source>
</evidence>
<feature type="coiled-coil region" evidence="9">
    <location>
        <begin position="219"/>
        <end position="260"/>
    </location>
</feature>
<dbReference type="Pfam" id="PF07716">
    <property type="entry name" value="bZIP_2"/>
    <property type="match status" value="1"/>
</dbReference>
<organism evidence="11 12">
    <name type="scientific">Maudiozyma exigua</name>
    <name type="common">Yeast</name>
    <name type="synonym">Kazachstania exigua</name>
    <dbReference type="NCBI Taxonomy" id="34358"/>
    <lineage>
        <taxon>Eukaryota</taxon>
        <taxon>Fungi</taxon>
        <taxon>Dikarya</taxon>
        <taxon>Ascomycota</taxon>
        <taxon>Saccharomycotina</taxon>
        <taxon>Saccharomycetes</taxon>
        <taxon>Saccharomycetales</taxon>
        <taxon>Saccharomycetaceae</taxon>
        <taxon>Maudiozyma</taxon>
    </lineage>
</organism>
<dbReference type="InterPro" id="IPR050946">
    <property type="entry name" value="AP-1_TF_bZIP"/>
</dbReference>
<dbReference type="OrthoDB" id="5419235at2759"/>
<dbReference type="GO" id="GO:0005634">
    <property type="term" value="C:nucleus"/>
    <property type="evidence" value="ECO:0007669"/>
    <property type="project" value="UniProtKB-SubCell"/>
</dbReference>
<dbReference type="CDD" id="cd12192">
    <property type="entry name" value="GCN4_cent"/>
    <property type="match status" value="1"/>
</dbReference>
<keyword evidence="6" id="KW-0804">Transcription</keyword>
<keyword evidence="7" id="KW-0539">Nucleus</keyword>
<gene>
    <name evidence="11" type="ORF">C6P45_000142</name>
</gene>
<evidence type="ECO:0000256" key="3">
    <source>
        <dbReference type="ARBA" id="ARBA00023015"/>
    </source>
</evidence>
<evidence type="ECO:0000256" key="5">
    <source>
        <dbReference type="ARBA" id="ARBA00023159"/>
    </source>
</evidence>
<dbReference type="PANTHER" id="PTHR11462:SF35">
    <property type="entry name" value="TRANSCRIPTION FACTOR JRA"/>
    <property type="match status" value="1"/>
</dbReference>
<dbReference type="SUPFAM" id="SSF57959">
    <property type="entry name" value="Leucine zipper domain"/>
    <property type="match status" value="1"/>
</dbReference>
<comment type="subcellular location">
    <subcellularLocation>
        <location evidence="1">Nucleus</location>
    </subcellularLocation>
</comment>
<accession>A0A9P7BC34</accession>
<dbReference type="Proteomes" id="UP000750334">
    <property type="component" value="Unassembled WGS sequence"/>
</dbReference>
<evidence type="ECO:0000256" key="7">
    <source>
        <dbReference type="ARBA" id="ARBA00023242"/>
    </source>
</evidence>
<dbReference type="InterPro" id="IPR046347">
    <property type="entry name" value="bZIP_sf"/>
</dbReference>
<dbReference type="EMBL" id="PUHR01000010">
    <property type="protein sequence ID" value="KAG0671650.1"/>
    <property type="molecule type" value="Genomic_DNA"/>
</dbReference>
<keyword evidence="12" id="KW-1185">Reference proteome</keyword>
<protein>
    <recommendedName>
        <fullName evidence="10">BZIP domain-containing protein</fullName>
    </recommendedName>
</protein>
<comment type="caution">
    <text evidence="11">The sequence shown here is derived from an EMBL/GenBank/DDBJ whole genome shotgun (WGS) entry which is preliminary data.</text>
</comment>
<dbReference type="Gene3D" id="3.30.160.60">
    <property type="entry name" value="Classic Zinc Finger"/>
    <property type="match status" value="1"/>
</dbReference>
<evidence type="ECO:0000256" key="2">
    <source>
        <dbReference type="ARBA" id="ARBA00022605"/>
    </source>
</evidence>
<dbReference type="GO" id="GO:0000978">
    <property type="term" value="F:RNA polymerase II cis-regulatory region sequence-specific DNA binding"/>
    <property type="evidence" value="ECO:0007669"/>
    <property type="project" value="TreeGrafter"/>
</dbReference>
<evidence type="ECO:0000256" key="6">
    <source>
        <dbReference type="ARBA" id="ARBA00023163"/>
    </source>
</evidence>
<dbReference type="SMART" id="SM00338">
    <property type="entry name" value="BRLZ"/>
    <property type="match status" value="1"/>
</dbReference>
<dbReference type="CDD" id="cd12193">
    <property type="entry name" value="bZIP_GCN4"/>
    <property type="match status" value="1"/>
</dbReference>
<reference evidence="11 12" key="1">
    <citation type="submission" date="2020-11" db="EMBL/GenBank/DDBJ databases">
        <title>Kefir isolates.</title>
        <authorList>
            <person name="Marcisauskas S."/>
            <person name="Kim Y."/>
            <person name="Blasche S."/>
        </authorList>
    </citation>
    <scope>NUCLEOTIDE SEQUENCE [LARGE SCALE GENOMIC DNA]</scope>
    <source>
        <strain evidence="11 12">OG2</strain>
    </source>
</reference>
<evidence type="ECO:0000256" key="9">
    <source>
        <dbReference type="SAM" id="Coils"/>
    </source>
</evidence>
<keyword evidence="5" id="KW-0010">Activator</keyword>
<dbReference type="GO" id="GO:0008652">
    <property type="term" value="P:amino acid biosynthetic process"/>
    <property type="evidence" value="ECO:0007669"/>
    <property type="project" value="UniProtKB-KW"/>
</dbReference>
<dbReference type="PANTHER" id="PTHR11462">
    <property type="entry name" value="JUN TRANSCRIPTION FACTOR-RELATED"/>
    <property type="match status" value="1"/>
</dbReference>
<keyword evidence="4" id="KW-0238">DNA-binding</keyword>
<dbReference type="PROSITE" id="PS00036">
    <property type="entry name" value="BZIP_BASIC"/>
    <property type="match status" value="1"/>
</dbReference>
<evidence type="ECO:0000256" key="4">
    <source>
        <dbReference type="ARBA" id="ARBA00023125"/>
    </source>
</evidence>